<feature type="domain" description="ABC transporter" evidence="11">
    <location>
        <begin position="5"/>
        <end position="249"/>
    </location>
</feature>
<dbReference type="PANTHER" id="PTHR43553">
    <property type="entry name" value="HEAVY METAL TRANSPORTER"/>
    <property type="match status" value="1"/>
</dbReference>
<keyword evidence="6" id="KW-0547">Nucleotide-binding</keyword>
<keyword evidence="4" id="KW-1003">Cell membrane</keyword>
<evidence type="ECO:0000256" key="5">
    <source>
        <dbReference type="ARBA" id="ARBA00022737"/>
    </source>
</evidence>
<evidence type="ECO:0000313" key="12">
    <source>
        <dbReference type="EMBL" id="AZR07001.1"/>
    </source>
</evidence>
<evidence type="ECO:0000256" key="7">
    <source>
        <dbReference type="ARBA" id="ARBA00022840"/>
    </source>
</evidence>
<dbReference type="InterPro" id="IPR017871">
    <property type="entry name" value="ABC_transporter-like_CS"/>
</dbReference>
<dbReference type="CDD" id="cd03225">
    <property type="entry name" value="ABC_cobalt_CbiO_domain1"/>
    <property type="match status" value="1"/>
</dbReference>
<comment type="subcellular location">
    <subcellularLocation>
        <location evidence="1">Cell membrane</location>
        <topology evidence="1">Peripheral membrane protein</topology>
    </subcellularLocation>
</comment>
<dbReference type="SUPFAM" id="SSF52540">
    <property type="entry name" value="P-loop containing nucleoside triphosphate hydrolases"/>
    <property type="match status" value="2"/>
</dbReference>
<evidence type="ECO:0000259" key="11">
    <source>
        <dbReference type="PROSITE" id="PS50893"/>
    </source>
</evidence>
<dbReference type="AlphaFoldDB" id="A0A3Q9GHR1"/>
<dbReference type="PROSITE" id="PS00211">
    <property type="entry name" value="ABC_TRANSPORTER_1"/>
    <property type="match status" value="1"/>
</dbReference>
<dbReference type="Gene3D" id="3.40.50.300">
    <property type="entry name" value="P-loop containing nucleotide triphosphate hydrolases"/>
    <property type="match status" value="2"/>
</dbReference>
<organism evidence="12 13">
    <name type="scientific">Trueperella pyogenes</name>
    <dbReference type="NCBI Taxonomy" id="1661"/>
    <lineage>
        <taxon>Bacteria</taxon>
        <taxon>Bacillati</taxon>
        <taxon>Actinomycetota</taxon>
        <taxon>Actinomycetes</taxon>
        <taxon>Actinomycetales</taxon>
        <taxon>Actinomycetaceae</taxon>
        <taxon>Trueperella</taxon>
    </lineage>
</organism>
<dbReference type="InterPro" id="IPR003593">
    <property type="entry name" value="AAA+_ATPase"/>
</dbReference>
<dbReference type="InterPro" id="IPR003439">
    <property type="entry name" value="ABC_transporter-like_ATP-bd"/>
</dbReference>
<evidence type="ECO:0000313" key="13">
    <source>
        <dbReference type="Proteomes" id="UP000275951"/>
    </source>
</evidence>
<sequence>MSASIQGVSFSYHSDPDAVGSAHVVGVEEITLDFPPGSCTLVTGASGSGKSTILKLLNGLIPALYKGELAGTTLVLGQETTKTDIQHLGRCAGMVFQNPRSQFFTSTVLEELAFASENAGDEPKVIADRIADVLNWWGIESLKDRKLAELSGGELQLVACGAAMAGPQKILLLDEPTSNLSPAAIDAFTDVIRKLKDDGWTLVIAEHRVYPLNGIADRAVVMAEGRVVRDTSGAQFFAMPDEERRALGLRTLTKPESLAGACGAENQSGVRATNLRFSYGKHRVLDIPEFVIPAGSVVALTGANGAGKSTLARTLIGLAQAEKGSQIWFGDKQCNRAWRQKLSQLVMQDVNRQLFAESVAAEVTLGNGVVSEERVAGLLADLGLAGLEDRHPMTLSGGQKQRLVIANALASDAQLYVFDEPTSGVDYQHLIAISSQIRALAALGKSVLVISHDLEFINEVADHQACLAPIEAGGEQVTWIR</sequence>
<dbReference type="PROSITE" id="PS50893">
    <property type="entry name" value="ABC_TRANSPORTER_2"/>
    <property type="match status" value="2"/>
</dbReference>
<dbReference type="Pfam" id="PF00005">
    <property type="entry name" value="ABC_tran"/>
    <property type="match status" value="2"/>
</dbReference>
<dbReference type="InterPro" id="IPR015856">
    <property type="entry name" value="ABC_transpr_CbiO/EcfA_su"/>
</dbReference>
<comment type="function">
    <text evidence="10">Probably part of an ABC transporter complex. Responsible for energy coupling to the transport system.</text>
</comment>
<proteinExistence type="inferred from homology"/>
<evidence type="ECO:0000256" key="8">
    <source>
        <dbReference type="ARBA" id="ARBA00022967"/>
    </source>
</evidence>
<dbReference type="GO" id="GO:0042626">
    <property type="term" value="F:ATPase-coupled transmembrane transporter activity"/>
    <property type="evidence" value="ECO:0007669"/>
    <property type="project" value="TreeGrafter"/>
</dbReference>
<dbReference type="GO" id="GO:0016887">
    <property type="term" value="F:ATP hydrolysis activity"/>
    <property type="evidence" value="ECO:0007669"/>
    <property type="project" value="InterPro"/>
</dbReference>
<name>A0A3Q9GHR1_9ACTO</name>
<accession>A0A3Q9GHR1</accession>
<dbReference type="InterPro" id="IPR050095">
    <property type="entry name" value="ECF_ABC_transporter_ATP-bd"/>
</dbReference>
<evidence type="ECO:0000256" key="10">
    <source>
        <dbReference type="ARBA" id="ARBA00025157"/>
    </source>
</evidence>
<dbReference type="EMBL" id="CP033905">
    <property type="protein sequence ID" value="AZR07001.1"/>
    <property type="molecule type" value="Genomic_DNA"/>
</dbReference>
<dbReference type="PANTHER" id="PTHR43553:SF23">
    <property type="entry name" value="ABC TRANSPORTER ATP-BINDING COMPONENT"/>
    <property type="match status" value="1"/>
</dbReference>
<dbReference type="SMART" id="SM00382">
    <property type="entry name" value="AAA"/>
    <property type="match status" value="2"/>
</dbReference>
<dbReference type="InterPro" id="IPR027417">
    <property type="entry name" value="P-loop_NTPase"/>
</dbReference>
<dbReference type="GO" id="GO:0005524">
    <property type="term" value="F:ATP binding"/>
    <property type="evidence" value="ECO:0007669"/>
    <property type="project" value="UniProtKB-KW"/>
</dbReference>
<evidence type="ECO:0000256" key="6">
    <source>
        <dbReference type="ARBA" id="ARBA00022741"/>
    </source>
</evidence>
<keyword evidence="3" id="KW-0813">Transport</keyword>
<keyword evidence="8" id="KW-1278">Translocase</keyword>
<keyword evidence="5" id="KW-0677">Repeat</keyword>
<dbReference type="Proteomes" id="UP000275951">
    <property type="component" value="Chromosome"/>
</dbReference>
<dbReference type="RefSeq" id="WP_024963058.1">
    <property type="nucleotide sequence ID" value="NZ_CP033905.1"/>
</dbReference>
<evidence type="ECO:0000256" key="3">
    <source>
        <dbReference type="ARBA" id="ARBA00022448"/>
    </source>
</evidence>
<gene>
    <name evidence="12" type="ORF">EBQ10_06610</name>
</gene>
<evidence type="ECO:0000256" key="9">
    <source>
        <dbReference type="ARBA" id="ARBA00023136"/>
    </source>
</evidence>
<comment type="similarity">
    <text evidence="2">Belongs to the ABC transporter superfamily.</text>
</comment>
<protein>
    <submittedName>
        <fullName evidence="12">ABC transporter ATP-binding protein</fullName>
    </submittedName>
</protein>
<feature type="domain" description="ABC transporter" evidence="11">
    <location>
        <begin position="270"/>
        <end position="480"/>
    </location>
</feature>
<evidence type="ECO:0000256" key="1">
    <source>
        <dbReference type="ARBA" id="ARBA00004202"/>
    </source>
</evidence>
<keyword evidence="9" id="KW-0472">Membrane</keyword>
<evidence type="ECO:0000256" key="4">
    <source>
        <dbReference type="ARBA" id="ARBA00022475"/>
    </source>
</evidence>
<keyword evidence="7 12" id="KW-0067">ATP-binding</keyword>
<evidence type="ECO:0000256" key="2">
    <source>
        <dbReference type="ARBA" id="ARBA00005417"/>
    </source>
</evidence>
<reference evidence="12 13" key="1">
    <citation type="submission" date="2018-11" db="EMBL/GenBank/DDBJ databases">
        <title>Multidrug-resistant genes are associated with an 42-kb island TGI1 carrying a complex class 1 integron in a Trueperella pyogenes.</title>
        <authorList>
            <person name="Dong W."/>
        </authorList>
    </citation>
    <scope>NUCLEOTIDE SEQUENCE [LARGE SCALE GENOMIC DNA]</scope>
    <source>
        <strain evidence="12 13">TP4</strain>
    </source>
</reference>
<dbReference type="GO" id="GO:0043190">
    <property type="term" value="C:ATP-binding cassette (ABC) transporter complex"/>
    <property type="evidence" value="ECO:0007669"/>
    <property type="project" value="TreeGrafter"/>
</dbReference>